<evidence type="ECO:0000259" key="2">
    <source>
        <dbReference type="PROSITE" id="PS50056"/>
    </source>
</evidence>
<comment type="caution">
    <text evidence="3">The sequence shown here is derived from an EMBL/GenBank/DDBJ whole genome shotgun (WGS) entry which is preliminary data.</text>
</comment>
<accession>A0A0D0P3W6</accession>
<dbReference type="STRING" id="2064.TR51_01195"/>
<dbReference type="PATRIC" id="fig|2064.6.peg.266"/>
<feature type="region of interest" description="Disordered" evidence="1">
    <location>
        <begin position="1"/>
        <end position="22"/>
    </location>
</feature>
<proteinExistence type="predicted"/>
<evidence type="ECO:0000313" key="3">
    <source>
        <dbReference type="EMBL" id="KIQ66296.1"/>
    </source>
</evidence>
<name>A0A0D0P3W6_KITGR</name>
<dbReference type="InterPro" id="IPR000387">
    <property type="entry name" value="Tyr_Pase_dom"/>
</dbReference>
<dbReference type="SUPFAM" id="SSF52799">
    <property type="entry name" value="(Phosphotyrosine protein) phosphatases II"/>
    <property type="match status" value="1"/>
</dbReference>
<dbReference type="OrthoDB" id="5197106at2"/>
<dbReference type="AlphaFoldDB" id="A0A0D0P3W6"/>
<keyword evidence="4" id="KW-1185">Reference proteome</keyword>
<dbReference type="Gene3D" id="3.90.190.10">
    <property type="entry name" value="Protein tyrosine phosphatase superfamily"/>
    <property type="match status" value="1"/>
</dbReference>
<gene>
    <name evidence="3" type="ORF">TR51_01195</name>
</gene>
<dbReference type="EMBL" id="JXZB01000001">
    <property type="protein sequence ID" value="KIQ66296.1"/>
    <property type="molecule type" value="Genomic_DNA"/>
</dbReference>
<dbReference type="RefSeq" id="WP_043907390.1">
    <property type="nucleotide sequence ID" value="NZ_JXZB01000001.1"/>
</dbReference>
<evidence type="ECO:0000313" key="4">
    <source>
        <dbReference type="Proteomes" id="UP000032066"/>
    </source>
</evidence>
<dbReference type="Proteomes" id="UP000032066">
    <property type="component" value="Unassembled WGS sequence"/>
</dbReference>
<organism evidence="3 4">
    <name type="scientific">Kitasatospora griseola</name>
    <name type="common">Streptomyces griseolosporeus</name>
    <dbReference type="NCBI Taxonomy" id="2064"/>
    <lineage>
        <taxon>Bacteria</taxon>
        <taxon>Bacillati</taxon>
        <taxon>Actinomycetota</taxon>
        <taxon>Actinomycetes</taxon>
        <taxon>Kitasatosporales</taxon>
        <taxon>Streptomycetaceae</taxon>
        <taxon>Kitasatospora</taxon>
    </lineage>
</organism>
<dbReference type="PROSITE" id="PS50056">
    <property type="entry name" value="TYR_PHOSPHATASE_2"/>
    <property type="match status" value="1"/>
</dbReference>
<evidence type="ECO:0000256" key="1">
    <source>
        <dbReference type="SAM" id="MobiDB-lite"/>
    </source>
</evidence>
<reference evidence="3 4" key="1">
    <citation type="submission" date="2015-02" db="EMBL/GenBank/DDBJ databases">
        <title>Draft genome sequence of Kitasatospora griseola MF730-N6, a bafilomycin, terpentecin and satosporin producer.</title>
        <authorList>
            <person name="Arens J.C."/>
            <person name="Haltli B."/>
            <person name="Kerr R.G."/>
        </authorList>
    </citation>
    <scope>NUCLEOTIDE SEQUENCE [LARGE SCALE GENOMIC DNA]</scope>
    <source>
        <strain evidence="3 4">MF730-N6</strain>
    </source>
</reference>
<protein>
    <submittedName>
        <fullName evidence="3">Protein phosphatase</fullName>
    </submittedName>
</protein>
<dbReference type="InterPro" id="IPR029021">
    <property type="entry name" value="Prot-tyrosine_phosphatase-like"/>
</dbReference>
<feature type="domain" description="Tyrosine specific protein phosphatases" evidence="2">
    <location>
        <begin position="80"/>
        <end position="151"/>
    </location>
</feature>
<sequence>MKTRRKGDHGTPEPESPWSEVAPGLWMGGHHWRDPAGRRHPVRVGSGFELVVSLFTAPGHGPATGVEHVVAEMPDGPLDAEQLAAVQDAATRTADAVAAGRRVLVRCRSGYNRSGLVVAQALVELGTHPAEAIRGVRARRSPWALNNELFVAYLETGLDTARLLGSLTALEG</sequence>